<evidence type="ECO:0000256" key="4">
    <source>
        <dbReference type="ARBA" id="ARBA00023163"/>
    </source>
</evidence>
<dbReference type="PROSITE" id="PS50043">
    <property type="entry name" value="HTH_LUXR_2"/>
    <property type="match status" value="1"/>
</dbReference>
<dbReference type="InterPro" id="IPR058245">
    <property type="entry name" value="NreC/VraR/RcsB-like_REC"/>
</dbReference>
<proteinExistence type="predicted"/>
<evidence type="ECO:0000313" key="8">
    <source>
        <dbReference type="EMBL" id="MBK6265417.1"/>
    </source>
</evidence>
<dbReference type="Gene3D" id="3.40.50.2300">
    <property type="match status" value="1"/>
</dbReference>
<comment type="caution">
    <text evidence="8">The sequence shown here is derived from an EMBL/GenBank/DDBJ whole genome shotgun (WGS) entry which is preliminary data.</text>
</comment>
<keyword evidence="2" id="KW-0805">Transcription regulation</keyword>
<keyword evidence="3" id="KW-0238">DNA-binding</keyword>
<dbReference type="Pfam" id="PF00196">
    <property type="entry name" value="GerE"/>
    <property type="match status" value="1"/>
</dbReference>
<feature type="modified residue" description="4-aspartylphosphate" evidence="5">
    <location>
        <position position="56"/>
    </location>
</feature>
<dbReference type="GO" id="GO:0003677">
    <property type="term" value="F:DNA binding"/>
    <property type="evidence" value="ECO:0007669"/>
    <property type="project" value="UniProtKB-KW"/>
</dbReference>
<reference evidence="8" key="1">
    <citation type="submission" date="2021-01" db="EMBL/GenBank/DDBJ databases">
        <title>Marivirga aurantiaca sp. nov., isolated from intertidal surface sediments.</title>
        <authorList>
            <person name="Zhang M."/>
        </authorList>
    </citation>
    <scope>NUCLEOTIDE SEQUENCE</scope>
    <source>
        <strain evidence="8">S37H4</strain>
    </source>
</reference>
<dbReference type="Gene3D" id="1.10.10.10">
    <property type="entry name" value="Winged helix-like DNA-binding domain superfamily/Winged helix DNA-binding domain"/>
    <property type="match status" value="1"/>
</dbReference>
<dbReference type="PANTHER" id="PTHR43214:SF41">
    <property type="entry name" value="NITRATE_NITRITE RESPONSE REGULATOR PROTEIN NARP"/>
    <property type="match status" value="1"/>
</dbReference>
<dbReference type="CDD" id="cd06170">
    <property type="entry name" value="LuxR_C_like"/>
    <property type="match status" value="1"/>
</dbReference>
<dbReference type="CDD" id="cd17535">
    <property type="entry name" value="REC_NarL-like"/>
    <property type="match status" value="1"/>
</dbReference>
<dbReference type="EMBL" id="JAEQBW010000003">
    <property type="protein sequence ID" value="MBK6265417.1"/>
    <property type="molecule type" value="Genomic_DNA"/>
</dbReference>
<evidence type="ECO:0000256" key="5">
    <source>
        <dbReference type="PROSITE-ProRule" id="PRU00169"/>
    </source>
</evidence>
<dbReference type="RefSeq" id="WP_201431079.1">
    <property type="nucleotide sequence ID" value="NZ_JAEQBW010000003.1"/>
</dbReference>
<keyword evidence="9" id="KW-1185">Reference proteome</keyword>
<dbReference type="Pfam" id="PF00072">
    <property type="entry name" value="Response_reg"/>
    <property type="match status" value="1"/>
</dbReference>
<dbReference type="GO" id="GO:0006355">
    <property type="term" value="P:regulation of DNA-templated transcription"/>
    <property type="evidence" value="ECO:0007669"/>
    <property type="project" value="InterPro"/>
</dbReference>
<evidence type="ECO:0000313" key="9">
    <source>
        <dbReference type="Proteomes" id="UP000611723"/>
    </source>
</evidence>
<dbReference type="InterPro" id="IPR001789">
    <property type="entry name" value="Sig_transdc_resp-reg_receiver"/>
</dbReference>
<accession>A0A934WYX2</accession>
<evidence type="ECO:0000259" key="7">
    <source>
        <dbReference type="PROSITE" id="PS50110"/>
    </source>
</evidence>
<dbReference type="SUPFAM" id="SSF52172">
    <property type="entry name" value="CheY-like"/>
    <property type="match status" value="1"/>
</dbReference>
<dbReference type="PROSITE" id="PS00622">
    <property type="entry name" value="HTH_LUXR_1"/>
    <property type="match status" value="1"/>
</dbReference>
<evidence type="ECO:0000256" key="3">
    <source>
        <dbReference type="ARBA" id="ARBA00023125"/>
    </source>
</evidence>
<sequence>MEIQITVIDDHRIVRDGLKALLLGNRNIKLVGSFGDPISFLKWLEENSCPDVTLMDITMPQMSGIELTRKVLQSNPKSKIIVLTANTARHFLEASLKAGAKGFLSKDCEKEELISAIEQVFSGHYYIDRSLNQDMVRNYISALEYSTPDRDLTEREVDIVRGFANGLSYQDIAEELNISKKTVETHKRSIFDKLNISNNAELVKYAIRNKIVEL</sequence>
<dbReference type="Proteomes" id="UP000611723">
    <property type="component" value="Unassembled WGS sequence"/>
</dbReference>
<dbReference type="SUPFAM" id="SSF46894">
    <property type="entry name" value="C-terminal effector domain of the bipartite response regulators"/>
    <property type="match status" value="1"/>
</dbReference>
<dbReference type="PROSITE" id="PS50110">
    <property type="entry name" value="RESPONSE_REGULATORY"/>
    <property type="match status" value="1"/>
</dbReference>
<dbReference type="AlphaFoldDB" id="A0A934WYX2"/>
<dbReference type="InterPro" id="IPR016032">
    <property type="entry name" value="Sig_transdc_resp-reg_C-effctor"/>
</dbReference>
<dbReference type="InterPro" id="IPR039420">
    <property type="entry name" value="WalR-like"/>
</dbReference>
<dbReference type="SMART" id="SM00421">
    <property type="entry name" value="HTH_LUXR"/>
    <property type="match status" value="1"/>
</dbReference>
<keyword evidence="4" id="KW-0804">Transcription</keyword>
<dbReference type="InterPro" id="IPR011006">
    <property type="entry name" value="CheY-like_superfamily"/>
</dbReference>
<evidence type="ECO:0000256" key="2">
    <source>
        <dbReference type="ARBA" id="ARBA00023015"/>
    </source>
</evidence>
<protein>
    <submittedName>
        <fullName evidence="8">Response regulator transcription factor</fullName>
    </submittedName>
</protein>
<dbReference type="PANTHER" id="PTHR43214">
    <property type="entry name" value="TWO-COMPONENT RESPONSE REGULATOR"/>
    <property type="match status" value="1"/>
</dbReference>
<keyword evidence="1 5" id="KW-0597">Phosphoprotein</keyword>
<feature type="domain" description="HTH luxR-type" evidence="6">
    <location>
        <begin position="145"/>
        <end position="210"/>
    </location>
</feature>
<evidence type="ECO:0000259" key="6">
    <source>
        <dbReference type="PROSITE" id="PS50043"/>
    </source>
</evidence>
<name>A0A934WYX2_9BACT</name>
<dbReference type="InterPro" id="IPR000792">
    <property type="entry name" value="Tscrpt_reg_LuxR_C"/>
</dbReference>
<dbReference type="GO" id="GO:0000160">
    <property type="term" value="P:phosphorelay signal transduction system"/>
    <property type="evidence" value="ECO:0007669"/>
    <property type="project" value="InterPro"/>
</dbReference>
<dbReference type="InterPro" id="IPR036388">
    <property type="entry name" value="WH-like_DNA-bd_sf"/>
</dbReference>
<dbReference type="SMART" id="SM00448">
    <property type="entry name" value="REC"/>
    <property type="match status" value="1"/>
</dbReference>
<evidence type="ECO:0000256" key="1">
    <source>
        <dbReference type="ARBA" id="ARBA00022553"/>
    </source>
</evidence>
<gene>
    <name evidence="8" type="ORF">JKA74_10245</name>
</gene>
<organism evidence="8 9">
    <name type="scientific">Marivirga aurantiaca</name>
    <dbReference type="NCBI Taxonomy" id="2802615"/>
    <lineage>
        <taxon>Bacteria</taxon>
        <taxon>Pseudomonadati</taxon>
        <taxon>Bacteroidota</taxon>
        <taxon>Cytophagia</taxon>
        <taxon>Cytophagales</taxon>
        <taxon>Marivirgaceae</taxon>
        <taxon>Marivirga</taxon>
    </lineage>
</organism>
<dbReference type="PRINTS" id="PR00038">
    <property type="entry name" value="HTHLUXR"/>
</dbReference>
<feature type="domain" description="Response regulatory" evidence="7">
    <location>
        <begin position="4"/>
        <end position="121"/>
    </location>
</feature>